<dbReference type="EMBL" id="ARYI01000026">
    <property type="protein sequence ID" value="KCZ83928.1"/>
    <property type="molecule type" value="Genomic_DNA"/>
</dbReference>
<dbReference type="Proteomes" id="UP000025061">
    <property type="component" value="Unassembled WGS sequence"/>
</dbReference>
<reference evidence="1 2" key="1">
    <citation type="submission" date="2013-04" db="EMBL/GenBank/DDBJ databases">
        <title>Hyphomonas hirschiana VP5 Genome Sequencing.</title>
        <authorList>
            <person name="Lai Q."/>
            <person name="Shao Z."/>
        </authorList>
    </citation>
    <scope>NUCLEOTIDE SEQUENCE [LARGE SCALE GENOMIC DNA]</scope>
    <source>
        <strain evidence="1 2">VP5</strain>
    </source>
</reference>
<dbReference type="AlphaFoldDB" id="A0A059F770"/>
<sequence>MSAGARRGSPDAGLTMRRPPYLPFLSGPLSLAPGLKPIAPEAWLSPDTEAHVLEEKRALMRARRGEVYGARDGSELAALEAAAAVHGVAGPAVGDWPSALEGAASAVSDDLCVLIKDSDDLWRLEAASLCAPTFWRLDEKLGEPLGGLHGPVPGANPGLVSRIHRMFDALRPGQVLERFNWTVQPGTERFTPSQAAFKALAGGMDEAGALDGLWLRVERQTISKLEISGAVVFTIRVAIDPLRAALDGPGQAEAFRAAWEGIDPVLADYKGWPHYQRLVHAALAQAGERR</sequence>
<gene>
    <name evidence="1" type="ORF">HHI_17528</name>
</gene>
<protein>
    <recommendedName>
        <fullName evidence="3">DUF3445 domain-containing protein</fullName>
    </recommendedName>
</protein>
<accession>A0A059F770</accession>
<comment type="caution">
    <text evidence="1">The sequence shown here is derived from an EMBL/GenBank/DDBJ whole genome shotgun (WGS) entry which is preliminary data.</text>
</comment>
<dbReference type="Pfam" id="PF11927">
    <property type="entry name" value="HODM_asu-like"/>
    <property type="match status" value="1"/>
</dbReference>
<proteinExistence type="predicted"/>
<dbReference type="PATRIC" id="fig|1280951.3.peg.3528"/>
<keyword evidence="2" id="KW-1185">Reference proteome</keyword>
<evidence type="ECO:0000313" key="1">
    <source>
        <dbReference type="EMBL" id="KCZ83928.1"/>
    </source>
</evidence>
<evidence type="ECO:0008006" key="3">
    <source>
        <dbReference type="Google" id="ProtNLM"/>
    </source>
</evidence>
<dbReference type="InterPro" id="IPR021848">
    <property type="entry name" value="HODM_asu-like"/>
</dbReference>
<name>A0A059F770_9PROT</name>
<organism evidence="1 2">
    <name type="scientific">Hyphomonas hirschiana VP5</name>
    <dbReference type="NCBI Taxonomy" id="1280951"/>
    <lineage>
        <taxon>Bacteria</taxon>
        <taxon>Pseudomonadati</taxon>
        <taxon>Pseudomonadota</taxon>
        <taxon>Alphaproteobacteria</taxon>
        <taxon>Hyphomonadales</taxon>
        <taxon>Hyphomonadaceae</taxon>
        <taxon>Hyphomonas</taxon>
    </lineage>
</organism>
<evidence type="ECO:0000313" key="2">
    <source>
        <dbReference type="Proteomes" id="UP000025061"/>
    </source>
</evidence>